<evidence type="ECO:0000256" key="2">
    <source>
        <dbReference type="SAM" id="MobiDB-lite"/>
    </source>
</evidence>
<dbReference type="EMBL" id="CP036432">
    <property type="protein sequence ID" value="QDV81235.1"/>
    <property type="molecule type" value="Genomic_DNA"/>
</dbReference>
<accession>A0ABX5XJU3</accession>
<evidence type="ECO:0000313" key="3">
    <source>
        <dbReference type="EMBL" id="QDV81235.1"/>
    </source>
</evidence>
<protein>
    <submittedName>
        <fullName evidence="3">Uncharacterized protein</fullName>
    </submittedName>
</protein>
<evidence type="ECO:0000256" key="1">
    <source>
        <dbReference type="SAM" id="Coils"/>
    </source>
</evidence>
<proteinExistence type="predicted"/>
<dbReference type="RefSeq" id="WP_145207067.1">
    <property type="nucleotide sequence ID" value="NZ_CP036432.1"/>
</dbReference>
<name>A0ABX5XJU3_9BACT</name>
<evidence type="ECO:0000313" key="4">
    <source>
        <dbReference type="Proteomes" id="UP000318081"/>
    </source>
</evidence>
<sequence>MPSFSNLKVSARQLSEASHSSDVQKLAGIVTALAKECQALEEKLKRVESTAQMARNEAQQAKNR</sequence>
<keyword evidence="4" id="KW-1185">Reference proteome</keyword>
<gene>
    <name evidence="3" type="ORF">TBK1r_01500</name>
</gene>
<organism evidence="3 4">
    <name type="scientific">Stieleria magnilauensis</name>
    <dbReference type="NCBI Taxonomy" id="2527963"/>
    <lineage>
        <taxon>Bacteria</taxon>
        <taxon>Pseudomonadati</taxon>
        <taxon>Planctomycetota</taxon>
        <taxon>Planctomycetia</taxon>
        <taxon>Pirellulales</taxon>
        <taxon>Pirellulaceae</taxon>
        <taxon>Stieleria</taxon>
    </lineage>
</organism>
<reference evidence="3 4" key="1">
    <citation type="submission" date="2019-02" db="EMBL/GenBank/DDBJ databases">
        <title>Deep-cultivation of Planctomycetes and their phenomic and genomic characterization uncovers novel biology.</title>
        <authorList>
            <person name="Wiegand S."/>
            <person name="Jogler M."/>
            <person name="Boedeker C."/>
            <person name="Pinto D."/>
            <person name="Vollmers J."/>
            <person name="Rivas-Marin E."/>
            <person name="Kohn T."/>
            <person name="Peeters S.H."/>
            <person name="Heuer A."/>
            <person name="Rast P."/>
            <person name="Oberbeckmann S."/>
            <person name="Bunk B."/>
            <person name="Jeske O."/>
            <person name="Meyerdierks A."/>
            <person name="Storesund J.E."/>
            <person name="Kallscheuer N."/>
            <person name="Luecker S."/>
            <person name="Lage O.M."/>
            <person name="Pohl T."/>
            <person name="Merkel B.J."/>
            <person name="Hornburger P."/>
            <person name="Mueller R.-W."/>
            <person name="Bruemmer F."/>
            <person name="Labrenz M."/>
            <person name="Spormann A.M."/>
            <person name="Op den Camp H."/>
            <person name="Overmann J."/>
            <person name="Amann R."/>
            <person name="Jetten M.S.M."/>
            <person name="Mascher T."/>
            <person name="Medema M.H."/>
            <person name="Devos D.P."/>
            <person name="Kaster A.-K."/>
            <person name="Ovreas L."/>
            <person name="Rohde M."/>
            <person name="Galperin M.Y."/>
            <person name="Jogler C."/>
        </authorList>
    </citation>
    <scope>NUCLEOTIDE SEQUENCE [LARGE SCALE GENOMIC DNA]</scope>
    <source>
        <strain evidence="3 4">TBK1r</strain>
    </source>
</reference>
<dbReference type="Proteomes" id="UP000318081">
    <property type="component" value="Chromosome"/>
</dbReference>
<feature type="region of interest" description="Disordered" evidence="2">
    <location>
        <begin position="1"/>
        <end position="22"/>
    </location>
</feature>
<feature type="coiled-coil region" evidence="1">
    <location>
        <begin position="23"/>
        <end position="64"/>
    </location>
</feature>
<keyword evidence="1" id="KW-0175">Coiled coil</keyword>